<proteinExistence type="predicted"/>
<evidence type="ECO:0000313" key="2">
    <source>
        <dbReference type="Proteomes" id="UP000614221"/>
    </source>
</evidence>
<comment type="caution">
    <text evidence="1">The sequence shown here is derived from an EMBL/GenBank/DDBJ whole genome shotgun (WGS) entry which is preliminary data.</text>
</comment>
<reference evidence="1" key="1">
    <citation type="journal article" date="2014" name="Int. J. Syst. Evol. Microbiol.">
        <title>Complete genome sequence of Corynebacterium casei LMG S-19264T (=DSM 44701T), isolated from a smear-ripened cheese.</title>
        <authorList>
            <consortium name="US DOE Joint Genome Institute (JGI-PGF)"/>
            <person name="Walter F."/>
            <person name="Albersmeier A."/>
            <person name="Kalinowski J."/>
            <person name="Ruckert C."/>
        </authorList>
    </citation>
    <scope>NUCLEOTIDE SEQUENCE</scope>
    <source>
        <strain evidence="1">JCM 19018</strain>
    </source>
</reference>
<gene>
    <name evidence="1" type="ORF">GCM10009067_35180</name>
</gene>
<reference evidence="1" key="2">
    <citation type="submission" date="2020-09" db="EMBL/GenBank/DDBJ databases">
        <authorList>
            <person name="Sun Q."/>
            <person name="Ohkuma M."/>
        </authorList>
    </citation>
    <scope>NUCLEOTIDE SEQUENCE</scope>
    <source>
        <strain evidence="1">JCM 19018</strain>
    </source>
</reference>
<sequence length="167" mass="19015">MPIDLDSDAWKDATTYDPLETEINSLFRDHQDQALSITEIESHLHENHAHLFPADLVGKDAVDGAKAARQSIVATLLERMYWRSKVTFRRVSPEDEADAGLYFTSDGTGIFPIAEIDEVKDPDPDSPFGTLSGRFREVEDEINEEVSDLEERVDWLEFRVREELGAY</sequence>
<evidence type="ECO:0000313" key="1">
    <source>
        <dbReference type="EMBL" id="GGK79797.1"/>
    </source>
</evidence>
<dbReference type="Proteomes" id="UP000614221">
    <property type="component" value="Unassembled WGS sequence"/>
</dbReference>
<protein>
    <submittedName>
        <fullName evidence="1">Uncharacterized protein</fullName>
    </submittedName>
</protein>
<dbReference type="AlphaFoldDB" id="A0A830F369"/>
<dbReference type="RefSeq" id="WP_004592091.1">
    <property type="nucleotide sequence ID" value="NZ_BMPD01000007.1"/>
</dbReference>
<organism evidence="1 2">
    <name type="scientific">Haloarcula sebkhae</name>
    <dbReference type="NCBI Taxonomy" id="932660"/>
    <lineage>
        <taxon>Archaea</taxon>
        <taxon>Methanobacteriati</taxon>
        <taxon>Methanobacteriota</taxon>
        <taxon>Stenosarchaea group</taxon>
        <taxon>Halobacteria</taxon>
        <taxon>Halobacteriales</taxon>
        <taxon>Haloarculaceae</taxon>
        <taxon>Haloarcula</taxon>
    </lineage>
</organism>
<dbReference type="EMBL" id="BMPD01000007">
    <property type="protein sequence ID" value="GGK79797.1"/>
    <property type="molecule type" value="Genomic_DNA"/>
</dbReference>
<accession>A0A830F369</accession>
<dbReference type="OrthoDB" id="216728at2157"/>
<name>A0A830F369_9EURY</name>